<keyword evidence="4" id="KW-1185">Reference proteome</keyword>
<comment type="caution">
    <text evidence="3">The sequence shown here is derived from an EMBL/GenBank/DDBJ whole genome shotgun (WGS) entry which is preliminary data.</text>
</comment>
<dbReference type="STRING" id="98765.A0A2R6P2E3"/>
<feature type="domain" description="Ubiquitin-like" evidence="2">
    <location>
        <begin position="179"/>
        <end position="257"/>
    </location>
</feature>
<evidence type="ECO:0000313" key="4">
    <source>
        <dbReference type="Proteomes" id="UP000186601"/>
    </source>
</evidence>
<dbReference type="PANTHER" id="PTHR38886:SF1">
    <property type="entry name" value="NACHT-NTPASE AND P-LOOP NTPASES N-TERMINAL DOMAIN-CONTAINING PROTEIN"/>
    <property type="match status" value="1"/>
</dbReference>
<sequence>MSIVAFTFGSFGDIFSLVGLAISIAKALSDSRGSSADCRELIDYLNAFVRHLYCSDDILSPFYADNGSSSDRSQPRLNRLAVIAIGSAIATCERLMTGFQTKFDPYQQSLVHGGSRRLGVDIWRKIRWMSFQTEVNDLRRKIDEQRDVIAMMLSLCNLTLTAESQKAPARLHTPSQVLGIYLTDLLDEKVFVPIQHCGSQIEFHQYLKFFFRNRAGRTFVDRGNYDLTAQSTNQLVIHQSWAESVKPGMALVMSALVKVSKSDRGVCPKCKILNDAASIEDELNEIQCSYCRTIFRVFDDRFEEVEDESAQVTGLTTGANSSAQSKAGADRSPHRRTTEDEAQYVRRISVIPLVLVHSPPQAAISQNPYENLNYRKHYGHMSPKTMAALPRFSDGLRRSSAGDLRPVLPFVLDDDDLLVESPEEEGSGYPFGEDNSVDEVEYAYG</sequence>
<dbReference type="InterPro" id="IPR054464">
    <property type="entry name" value="ULD_fung"/>
</dbReference>
<feature type="compositionally biased region" description="Acidic residues" evidence="1">
    <location>
        <begin position="435"/>
        <end position="445"/>
    </location>
</feature>
<feature type="region of interest" description="Disordered" evidence="1">
    <location>
        <begin position="309"/>
        <end position="341"/>
    </location>
</feature>
<dbReference type="AlphaFoldDB" id="A0A2R6P2E3"/>
<proteinExistence type="predicted"/>
<evidence type="ECO:0000256" key="1">
    <source>
        <dbReference type="SAM" id="MobiDB-lite"/>
    </source>
</evidence>
<dbReference type="OrthoDB" id="3271094at2759"/>
<feature type="compositionally biased region" description="Polar residues" evidence="1">
    <location>
        <begin position="310"/>
        <end position="325"/>
    </location>
</feature>
<feature type="region of interest" description="Disordered" evidence="1">
    <location>
        <begin position="421"/>
        <end position="445"/>
    </location>
</feature>
<dbReference type="Pfam" id="PF22893">
    <property type="entry name" value="ULD_2"/>
    <property type="match status" value="1"/>
</dbReference>
<dbReference type="Proteomes" id="UP000186601">
    <property type="component" value="Unassembled WGS sequence"/>
</dbReference>
<reference evidence="3 4" key="1">
    <citation type="submission" date="2018-02" db="EMBL/GenBank/DDBJ databases">
        <title>Genome sequence of the basidiomycete white-rot fungus Phlebia centrifuga.</title>
        <authorList>
            <person name="Granchi Z."/>
            <person name="Peng M."/>
            <person name="de Vries R.P."/>
            <person name="Hilden K."/>
            <person name="Makela M.R."/>
            <person name="Grigoriev I."/>
            <person name="Riley R."/>
        </authorList>
    </citation>
    <scope>NUCLEOTIDE SEQUENCE [LARGE SCALE GENOMIC DNA]</scope>
    <source>
        <strain evidence="3 4">FBCC195</strain>
    </source>
</reference>
<organism evidence="3 4">
    <name type="scientific">Hermanssonia centrifuga</name>
    <dbReference type="NCBI Taxonomy" id="98765"/>
    <lineage>
        <taxon>Eukaryota</taxon>
        <taxon>Fungi</taxon>
        <taxon>Dikarya</taxon>
        <taxon>Basidiomycota</taxon>
        <taxon>Agaricomycotina</taxon>
        <taxon>Agaricomycetes</taxon>
        <taxon>Polyporales</taxon>
        <taxon>Meruliaceae</taxon>
        <taxon>Hermanssonia</taxon>
    </lineage>
</organism>
<evidence type="ECO:0000313" key="3">
    <source>
        <dbReference type="EMBL" id="PSR84398.1"/>
    </source>
</evidence>
<feature type="compositionally biased region" description="Basic and acidic residues" evidence="1">
    <location>
        <begin position="328"/>
        <end position="339"/>
    </location>
</feature>
<dbReference type="PANTHER" id="PTHR38886">
    <property type="entry name" value="SESA DOMAIN-CONTAINING PROTEIN"/>
    <property type="match status" value="1"/>
</dbReference>
<name>A0A2R6P2E3_9APHY</name>
<accession>A0A2R6P2E3</accession>
<evidence type="ECO:0000259" key="2">
    <source>
        <dbReference type="Pfam" id="PF22893"/>
    </source>
</evidence>
<gene>
    <name evidence="3" type="ORF">PHLCEN_2v5455</name>
</gene>
<dbReference type="EMBL" id="MLYV02000535">
    <property type="protein sequence ID" value="PSR84398.1"/>
    <property type="molecule type" value="Genomic_DNA"/>
</dbReference>
<protein>
    <recommendedName>
        <fullName evidence="2">Ubiquitin-like domain-containing protein</fullName>
    </recommendedName>
</protein>